<dbReference type="AlphaFoldDB" id="A0A2S7T8R1"/>
<gene>
    <name evidence="2" type="ORF">BST99_09670</name>
</gene>
<accession>A0A2S7T8R1</accession>
<sequence>MIGKHKTDLATIIGLIILPIAAGIGICLMMILNNIDFSGANSGRIIAGIIFFFGTGFFYFSRLRSKKQANDNLKTLDHKVIKVKNEFGEFTFDSTNIEDFEFSVEQIDEETFEGNLYLVDHEQRRHQILGFDDETEQYVLNDLKWFIEFFMTHVGLPLS</sequence>
<keyword evidence="1" id="KW-1133">Transmembrane helix</keyword>
<proteinExistence type="predicted"/>
<feature type="transmembrane region" description="Helical" evidence="1">
    <location>
        <begin position="44"/>
        <end position="60"/>
    </location>
</feature>
<keyword evidence="1" id="KW-0812">Transmembrane</keyword>
<evidence type="ECO:0000313" key="3">
    <source>
        <dbReference type="Proteomes" id="UP000239366"/>
    </source>
</evidence>
<comment type="caution">
    <text evidence="2">The sequence shown here is derived from an EMBL/GenBank/DDBJ whole genome shotgun (WGS) entry which is preliminary data.</text>
</comment>
<name>A0A2S7T8R1_9FLAO</name>
<keyword evidence="3" id="KW-1185">Reference proteome</keyword>
<organism evidence="2 3">
    <name type="scientific">Aureicoccus marinus</name>
    <dbReference type="NCBI Taxonomy" id="754435"/>
    <lineage>
        <taxon>Bacteria</taxon>
        <taxon>Pseudomonadati</taxon>
        <taxon>Bacteroidota</taxon>
        <taxon>Flavobacteriia</taxon>
        <taxon>Flavobacteriales</taxon>
        <taxon>Flavobacteriaceae</taxon>
        <taxon>Aureicoccus</taxon>
    </lineage>
</organism>
<reference evidence="3" key="1">
    <citation type="submission" date="2016-11" db="EMBL/GenBank/DDBJ databases">
        <title>Trade-off between light-utilization and light-protection in marine flavobacteria.</title>
        <authorList>
            <person name="Kumagai Y."/>
            <person name="Yoshizawa S."/>
            <person name="Kogure K."/>
        </authorList>
    </citation>
    <scope>NUCLEOTIDE SEQUENCE [LARGE SCALE GENOMIC DNA]</scope>
    <source>
        <strain evidence="3">SG-18</strain>
    </source>
</reference>
<dbReference type="EMBL" id="MQVX01000001">
    <property type="protein sequence ID" value="PQJ15958.1"/>
    <property type="molecule type" value="Genomic_DNA"/>
</dbReference>
<evidence type="ECO:0000313" key="2">
    <source>
        <dbReference type="EMBL" id="PQJ15958.1"/>
    </source>
</evidence>
<dbReference type="Proteomes" id="UP000239366">
    <property type="component" value="Unassembled WGS sequence"/>
</dbReference>
<keyword evidence="1" id="KW-0472">Membrane</keyword>
<feature type="transmembrane region" description="Helical" evidence="1">
    <location>
        <begin position="12"/>
        <end position="32"/>
    </location>
</feature>
<protein>
    <submittedName>
        <fullName evidence="2">Uncharacterized protein</fullName>
    </submittedName>
</protein>
<evidence type="ECO:0000256" key="1">
    <source>
        <dbReference type="SAM" id="Phobius"/>
    </source>
</evidence>